<dbReference type="EMBL" id="JABSWW010000001">
    <property type="protein sequence ID" value="NRT91352.1"/>
    <property type="molecule type" value="Genomic_DNA"/>
</dbReference>
<evidence type="ECO:0000313" key="5">
    <source>
        <dbReference type="Proteomes" id="UP001193748"/>
    </source>
</evidence>
<dbReference type="RefSeq" id="WP_173711927.1">
    <property type="nucleotide sequence ID" value="NZ_JABSWW010000001.1"/>
</dbReference>
<dbReference type="InterPro" id="IPR029044">
    <property type="entry name" value="Nucleotide-diphossugar_trans"/>
</dbReference>
<organism evidence="4 5">
    <name type="scientific">Clostridium beijerinckii</name>
    <name type="common">Clostridium MP</name>
    <dbReference type="NCBI Taxonomy" id="1520"/>
    <lineage>
        <taxon>Bacteria</taxon>
        <taxon>Bacillati</taxon>
        <taxon>Bacillota</taxon>
        <taxon>Clostridia</taxon>
        <taxon>Eubacteriales</taxon>
        <taxon>Clostridiaceae</taxon>
        <taxon>Clostridium</taxon>
    </lineage>
</organism>
<reference evidence="4" key="2">
    <citation type="journal article" date="2022" name="Nat. Biotechnol.">
        <title>Carbon-negative production of acetone and isopropanol by gas fermentation at industrial pilot scale.</title>
        <authorList>
            <person name="Liew F.E."/>
            <person name="Nogle R."/>
            <person name="Abdalla T."/>
            <person name="Rasor B.J."/>
            <person name="Canter C."/>
            <person name="Jensen R.O."/>
            <person name="Wang L."/>
            <person name="Strutz J."/>
            <person name="Chirania P."/>
            <person name="De Tissera S."/>
            <person name="Mueller A.P."/>
            <person name="Ruan Z."/>
            <person name="Gao A."/>
            <person name="Tran L."/>
            <person name="Engle N.L."/>
            <person name="Bromley J.C."/>
            <person name="Daniell J."/>
            <person name="Conrado R."/>
            <person name="Tschaplinski T.J."/>
            <person name="Giannone R.J."/>
            <person name="Hettich R.L."/>
            <person name="Karim A.S."/>
            <person name="Simpson S.D."/>
            <person name="Brown S.D."/>
            <person name="Leang C."/>
            <person name="Jewett M.C."/>
            <person name="Kopke M."/>
        </authorList>
    </citation>
    <scope>NUCLEOTIDE SEQUENCE</scope>
    <source>
        <strain evidence="4">DJ080</strain>
    </source>
</reference>
<comment type="caution">
    <text evidence="4">The sequence shown here is derived from an EMBL/GenBank/DDBJ whole genome shotgun (WGS) entry which is preliminary data.</text>
</comment>
<keyword evidence="4" id="KW-0418">Kinase</keyword>
<dbReference type="InterPro" id="IPR050065">
    <property type="entry name" value="GlmU-like"/>
</dbReference>
<dbReference type="Proteomes" id="UP001193748">
    <property type="component" value="Unassembled WGS sequence"/>
</dbReference>
<reference evidence="4" key="1">
    <citation type="submission" date="2020-05" db="EMBL/GenBank/DDBJ databases">
        <authorList>
            <person name="Brown S."/>
            <person name="Huntemann M."/>
            <person name="Clum A."/>
            <person name="Spunde A."/>
            <person name="Palaniappan K."/>
            <person name="Ritter S."/>
            <person name="Mikhailova N."/>
            <person name="Chen I.-M."/>
            <person name="Stamatis D."/>
            <person name="Reddy T."/>
            <person name="O'Malley R."/>
            <person name="Daum C."/>
            <person name="Shapiro N."/>
            <person name="Ivanova N."/>
            <person name="Kyrpides N."/>
            <person name="Woyke T."/>
        </authorList>
    </citation>
    <scope>NUCLEOTIDE SEQUENCE</scope>
    <source>
        <strain evidence="4">DJ080</strain>
    </source>
</reference>
<sequence>MSKVKTAVILAAGMGSRLQDITKDMLPKGFIKVNGKSLIERSIEKLRSLGIDKIYIVTGHLHEFYDELAKDKNYIETRKNRKYKATGSMTSLSILEDELKEDFLLLESDLIYEVYALIKTINFEENDCILLSGKTDSGDECYVEVRDNNLYKISKRREDIGHVYGELVGISKISLELYKEMLKQYKEFNRKIYDYDSIFEDKCEMTKKYDYEDAIFDAAKKRKVGYLKIENLVWGEIDDKNHLERIKKSIIPKLEKFQKREQYRGKSLDMR</sequence>
<gene>
    <name evidence="4" type="ORF">B0H41_005031</name>
</gene>
<dbReference type="Gene3D" id="3.90.550.10">
    <property type="entry name" value="Spore Coat Polysaccharide Biosynthesis Protein SpsA, Chain A"/>
    <property type="match status" value="1"/>
</dbReference>
<dbReference type="PANTHER" id="PTHR43584:SF5">
    <property type="entry name" value="PROTEIN LICC"/>
    <property type="match status" value="1"/>
</dbReference>
<evidence type="ECO:0000256" key="2">
    <source>
        <dbReference type="ARBA" id="ARBA00022695"/>
    </source>
</evidence>
<feature type="domain" description="MobA-like NTP transferase" evidence="3">
    <location>
        <begin position="7"/>
        <end position="112"/>
    </location>
</feature>
<accession>A0AAX0B7K6</accession>
<name>A0AAX0B7K6_CLOBE</name>
<dbReference type="SUPFAM" id="SSF53448">
    <property type="entry name" value="Nucleotide-diphospho-sugar transferases"/>
    <property type="match status" value="1"/>
</dbReference>
<dbReference type="AlphaFoldDB" id="A0AAX0B7K6"/>
<dbReference type="GO" id="GO:0016779">
    <property type="term" value="F:nucleotidyltransferase activity"/>
    <property type="evidence" value="ECO:0007669"/>
    <property type="project" value="UniProtKB-KW"/>
</dbReference>
<evidence type="ECO:0000259" key="3">
    <source>
        <dbReference type="Pfam" id="PF12804"/>
    </source>
</evidence>
<evidence type="ECO:0000313" key="4">
    <source>
        <dbReference type="EMBL" id="NRT91352.1"/>
    </source>
</evidence>
<evidence type="ECO:0000256" key="1">
    <source>
        <dbReference type="ARBA" id="ARBA00022679"/>
    </source>
</evidence>
<dbReference type="Pfam" id="PF12804">
    <property type="entry name" value="NTP_transf_3"/>
    <property type="match status" value="1"/>
</dbReference>
<dbReference type="CDD" id="cd02523">
    <property type="entry name" value="PC_cytidylyltransferase"/>
    <property type="match status" value="1"/>
</dbReference>
<dbReference type="PANTHER" id="PTHR43584">
    <property type="entry name" value="NUCLEOTIDYL TRANSFERASE"/>
    <property type="match status" value="1"/>
</dbReference>
<protein>
    <submittedName>
        <fullName evidence="4">Choline kinase</fullName>
    </submittedName>
</protein>
<keyword evidence="1" id="KW-0808">Transferase</keyword>
<dbReference type="GO" id="GO:0016301">
    <property type="term" value="F:kinase activity"/>
    <property type="evidence" value="ECO:0007669"/>
    <property type="project" value="UniProtKB-KW"/>
</dbReference>
<keyword evidence="2" id="KW-0548">Nucleotidyltransferase</keyword>
<proteinExistence type="predicted"/>
<dbReference type="InterPro" id="IPR025877">
    <property type="entry name" value="MobA-like_NTP_Trfase"/>
</dbReference>